<dbReference type="PANTHER" id="PTHR34708">
    <property type="entry name" value="OS07G0440000 PROTEIN"/>
    <property type="match status" value="1"/>
</dbReference>
<dbReference type="SMART" id="SM00256">
    <property type="entry name" value="FBOX"/>
    <property type="match status" value="1"/>
</dbReference>
<evidence type="ECO:0000313" key="2">
    <source>
        <dbReference type="EMBL" id="KAK1299045.1"/>
    </source>
</evidence>
<gene>
    <name evidence="2" type="ORF">QJS10_CPB14g00708</name>
</gene>
<sequence length="300" mass="33219">MHDRWSDLCPDVLDLISDHLPLHDRLRLRAVCTAWRSALPPFPASNPWLLLYALNPTTTTTTCILYSSSSPKPWPLNLPELCEGSTCLAHNQGLLLVRHSMRLFLLDPFTGASLPLPDIPDDFKWYTEILASFTYSTDVLFVFFHSHVAGLIHHLLVYHSRRGQSGQWRNKMCIVEGGGVAHAWNSDMAVARAFRDDAGAHFVCSDAKGNVVRYDAADDKFRGWREIGAGTARAKALGEAVGGVAARHARDWLARFGEGGFALRVCGGRMGLHGCGRQKNVEVPFGRVEVGPEGNIDRFE</sequence>
<reference evidence="2" key="1">
    <citation type="journal article" date="2023" name="Nat. Commun.">
        <title>Diploid and tetraploid genomes of Acorus and the evolution of monocots.</title>
        <authorList>
            <person name="Ma L."/>
            <person name="Liu K.W."/>
            <person name="Li Z."/>
            <person name="Hsiao Y.Y."/>
            <person name="Qi Y."/>
            <person name="Fu T."/>
            <person name="Tang G.D."/>
            <person name="Zhang D."/>
            <person name="Sun W.H."/>
            <person name="Liu D.K."/>
            <person name="Li Y."/>
            <person name="Chen G.Z."/>
            <person name="Liu X.D."/>
            <person name="Liao X.Y."/>
            <person name="Jiang Y.T."/>
            <person name="Yu X."/>
            <person name="Hao Y."/>
            <person name="Huang J."/>
            <person name="Zhao X.W."/>
            <person name="Ke S."/>
            <person name="Chen Y.Y."/>
            <person name="Wu W.L."/>
            <person name="Hsu J.L."/>
            <person name="Lin Y.F."/>
            <person name="Huang M.D."/>
            <person name="Li C.Y."/>
            <person name="Huang L."/>
            <person name="Wang Z.W."/>
            <person name="Zhao X."/>
            <person name="Zhong W.Y."/>
            <person name="Peng D.H."/>
            <person name="Ahmad S."/>
            <person name="Lan S."/>
            <person name="Zhang J.S."/>
            <person name="Tsai W.C."/>
            <person name="Van de Peer Y."/>
            <person name="Liu Z.J."/>
        </authorList>
    </citation>
    <scope>NUCLEOTIDE SEQUENCE</scope>
    <source>
        <strain evidence="2">CP</strain>
    </source>
</reference>
<name>A0AAV9DDC8_ACOCL</name>
<dbReference type="InterPro" id="IPR036047">
    <property type="entry name" value="F-box-like_dom_sf"/>
</dbReference>
<keyword evidence="3" id="KW-1185">Reference proteome</keyword>
<comment type="caution">
    <text evidence="2">The sequence shown here is derived from an EMBL/GenBank/DDBJ whole genome shotgun (WGS) entry which is preliminary data.</text>
</comment>
<dbReference type="InterPro" id="IPR001810">
    <property type="entry name" value="F-box_dom"/>
</dbReference>
<dbReference type="Gene3D" id="1.20.1280.50">
    <property type="match status" value="1"/>
</dbReference>
<dbReference type="SUPFAM" id="SSF81383">
    <property type="entry name" value="F-box domain"/>
    <property type="match status" value="1"/>
</dbReference>
<accession>A0AAV9DDC8</accession>
<evidence type="ECO:0000259" key="1">
    <source>
        <dbReference type="SMART" id="SM00256"/>
    </source>
</evidence>
<reference evidence="2" key="2">
    <citation type="submission" date="2023-06" db="EMBL/GenBank/DDBJ databases">
        <authorList>
            <person name="Ma L."/>
            <person name="Liu K.-W."/>
            <person name="Li Z."/>
            <person name="Hsiao Y.-Y."/>
            <person name="Qi Y."/>
            <person name="Fu T."/>
            <person name="Tang G."/>
            <person name="Zhang D."/>
            <person name="Sun W.-H."/>
            <person name="Liu D.-K."/>
            <person name="Li Y."/>
            <person name="Chen G.-Z."/>
            <person name="Liu X.-D."/>
            <person name="Liao X.-Y."/>
            <person name="Jiang Y.-T."/>
            <person name="Yu X."/>
            <person name="Hao Y."/>
            <person name="Huang J."/>
            <person name="Zhao X.-W."/>
            <person name="Ke S."/>
            <person name="Chen Y.-Y."/>
            <person name="Wu W.-L."/>
            <person name="Hsu J.-L."/>
            <person name="Lin Y.-F."/>
            <person name="Huang M.-D."/>
            <person name="Li C.-Y."/>
            <person name="Huang L."/>
            <person name="Wang Z.-W."/>
            <person name="Zhao X."/>
            <person name="Zhong W.-Y."/>
            <person name="Peng D.-H."/>
            <person name="Ahmad S."/>
            <person name="Lan S."/>
            <person name="Zhang J.-S."/>
            <person name="Tsai W.-C."/>
            <person name="Van De Peer Y."/>
            <person name="Liu Z.-J."/>
        </authorList>
    </citation>
    <scope>NUCLEOTIDE SEQUENCE</scope>
    <source>
        <strain evidence="2">CP</strain>
        <tissue evidence="2">Leaves</tissue>
    </source>
</reference>
<evidence type="ECO:0000313" key="3">
    <source>
        <dbReference type="Proteomes" id="UP001180020"/>
    </source>
</evidence>
<organism evidence="2 3">
    <name type="scientific">Acorus calamus</name>
    <name type="common">Sweet flag</name>
    <dbReference type="NCBI Taxonomy" id="4465"/>
    <lineage>
        <taxon>Eukaryota</taxon>
        <taxon>Viridiplantae</taxon>
        <taxon>Streptophyta</taxon>
        <taxon>Embryophyta</taxon>
        <taxon>Tracheophyta</taxon>
        <taxon>Spermatophyta</taxon>
        <taxon>Magnoliopsida</taxon>
        <taxon>Liliopsida</taxon>
        <taxon>Acoraceae</taxon>
        <taxon>Acorus</taxon>
    </lineage>
</organism>
<dbReference type="AlphaFoldDB" id="A0AAV9DDC8"/>
<dbReference type="Pfam" id="PF00646">
    <property type="entry name" value="F-box"/>
    <property type="match status" value="1"/>
</dbReference>
<protein>
    <recommendedName>
        <fullName evidence="1">F-box domain-containing protein</fullName>
    </recommendedName>
</protein>
<feature type="domain" description="F-box" evidence="1">
    <location>
        <begin position="8"/>
        <end position="51"/>
    </location>
</feature>
<dbReference type="EMBL" id="JAUJYO010000014">
    <property type="protein sequence ID" value="KAK1299045.1"/>
    <property type="molecule type" value="Genomic_DNA"/>
</dbReference>
<dbReference type="Proteomes" id="UP001180020">
    <property type="component" value="Unassembled WGS sequence"/>
</dbReference>
<dbReference type="Pfam" id="PF03478">
    <property type="entry name" value="Beta-prop_KIB1-4"/>
    <property type="match status" value="1"/>
</dbReference>
<dbReference type="PANTHER" id="PTHR34708:SF1">
    <property type="entry name" value="OS08G0126400 PROTEIN"/>
    <property type="match status" value="1"/>
</dbReference>
<dbReference type="InterPro" id="IPR005174">
    <property type="entry name" value="KIB1-4_b-propeller"/>
</dbReference>
<proteinExistence type="predicted"/>